<evidence type="ECO:0000313" key="2">
    <source>
        <dbReference type="EMBL" id="AWI54715.1"/>
    </source>
</evidence>
<accession>A0A2U8FUI4</accession>
<keyword evidence="3" id="KW-1185">Reference proteome</keyword>
<gene>
    <name evidence="2" type="ORF">DEH84_15775</name>
</gene>
<dbReference type="Proteomes" id="UP000244892">
    <property type="component" value="Chromosome"/>
</dbReference>
<feature type="region of interest" description="Disordered" evidence="1">
    <location>
        <begin position="233"/>
        <end position="270"/>
    </location>
</feature>
<evidence type="ECO:0008006" key="4">
    <source>
        <dbReference type="Google" id="ProtNLM"/>
    </source>
</evidence>
<dbReference type="EMBL" id="CP029210">
    <property type="protein sequence ID" value="AWI54715.1"/>
    <property type="molecule type" value="Genomic_DNA"/>
</dbReference>
<evidence type="ECO:0000256" key="1">
    <source>
        <dbReference type="SAM" id="MobiDB-lite"/>
    </source>
</evidence>
<dbReference type="OrthoDB" id="8772204at2"/>
<organism evidence="2 3">
    <name type="scientific">Aquabacterium olei</name>
    <dbReference type="NCBI Taxonomy" id="1296669"/>
    <lineage>
        <taxon>Bacteria</taxon>
        <taxon>Pseudomonadati</taxon>
        <taxon>Pseudomonadota</taxon>
        <taxon>Betaproteobacteria</taxon>
        <taxon>Burkholderiales</taxon>
        <taxon>Aquabacterium</taxon>
    </lineage>
</organism>
<sequence>MSTLDDAALLAAELLARRWLPRQHPKVKRALIDADLWQATQERLAQVGLRLIDNLYADHVSVALLRPAEASVFGEAGLNSHNNIDLPRDAVSLLVVLWALIVLPKRERQQARAASADGEQQNDMFGKERPLPTAASVSPLVSYRALLADFGVQLGKKTRMDANLKRLENHGFITRKGEDIAEGPLLDLLLDYDALAPRILQGALGDVLAQAKQLAGALPLALTQPPLEEIPDEDELAEDALLAADAPAAIDAAPTTGSSDEPSATPDTPA</sequence>
<protein>
    <recommendedName>
        <fullName evidence="4">DUF4194 domain-containing protein</fullName>
    </recommendedName>
</protein>
<dbReference type="AlphaFoldDB" id="A0A2U8FUI4"/>
<reference evidence="2 3" key="1">
    <citation type="submission" date="2018-05" db="EMBL/GenBank/DDBJ databases">
        <title>complete genome sequence of Aquabacterium olei NBRC 110486.</title>
        <authorList>
            <person name="Tang B."/>
            <person name="Chang J."/>
            <person name="Zhang L."/>
            <person name="Yang H."/>
        </authorList>
    </citation>
    <scope>NUCLEOTIDE SEQUENCE [LARGE SCALE GENOMIC DNA]</scope>
    <source>
        <strain evidence="2 3">NBRC 110486</strain>
    </source>
</reference>
<feature type="compositionally biased region" description="Low complexity" evidence="1">
    <location>
        <begin position="239"/>
        <end position="254"/>
    </location>
</feature>
<proteinExistence type="predicted"/>
<name>A0A2U8FUI4_9BURK</name>
<feature type="compositionally biased region" description="Polar residues" evidence="1">
    <location>
        <begin position="255"/>
        <end position="270"/>
    </location>
</feature>
<dbReference type="RefSeq" id="WP_109037706.1">
    <property type="nucleotide sequence ID" value="NZ_CP029210.1"/>
</dbReference>
<dbReference type="KEGG" id="aon:DEH84_15775"/>
<evidence type="ECO:0000313" key="3">
    <source>
        <dbReference type="Proteomes" id="UP000244892"/>
    </source>
</evidence>